<evidence type="ECO:0000259" key="6">
    <source>
        <dbReference type="PROSITE" id="PS50966"/>
    </source>
</evidence>
<feature type="compositionally biased region" description="Basic residues" evidence="5">
    <location>
        <begin position="335"/>
        <end position="345"/>
    </location>
</feature>
<evidence type="ECO:0000256" key="5">
    <source>
        <dbReference type="SAM" id="MobiDB-lite"/>
    </source>
</evidence>
<dbReference type="EMBL" id="JACXVP010000074">
    <property type="protein sequence ID" value="KAG5568642.1"/>
    <property type="molecule type" value="Genomic_DNA"/>
</dbReference>
<feature type="region of interest" description="Disordered" evidence="5">
    <location>
        <begin position="326"/>
        <end position="345"/>
    </location>
</feature>
<comment type="caution">
    <text evidence="7">The sequence shown here is derived from an EMBL/GenBank/DDBJ whole genome shotgun (WGS) entry which is preliminary data.</text>
</comment>
<evidence type="ECO:0000256" key="1">
    <source>
        <dbReference type="ARBA" id="ARBA00022723"/>
    </source>
</evidence>
<dbReference type="GO" id="GO:0008270">
    <property type="term" value="F:zinc ion binding"/>
    <property type="evidence" value="ECO:0007669"/>
    <property type="project" value="UniProtKB-KW"/>
</dbReference>
<dbReference type="PROSITE" id="PS50966">
    <property type="entry name" value="ZF_SWIM"/>
    <property type="match status" value="1"/>
</dbReference>
<keyword evidence="8" id="KW-1185">Reference proteome</keyword>
<dbReference type="Proteomes" id="UP000824120">
    <property type="component" value="Unassembled WGS sequence"/>
</dbReference>
<dbReference type="PANTHER" id="PTHR31973">
    <property type="entry name" value="POLYPROTEIN, PUTATIVE-RELATED"/>
    <property type="match status" value="1"/>
</dbReference>
<sequence>NESLADFRDRVSVDLRAKVILSQVKRAKRKAISLLDGDTKDQFKMMWDYCNEMDRINPGSTIRMKFTDNEVPRQPYKFKRICICFVACKFDFKAGCRKIIGVDGCWLKGPIHSVAAKATTEQQFIVYMNHMFELDPNVAAWCNEKEPSQWTMTYFSSDAKSDMLLNNVCEVYNNMILDARDKTILTLLEKKRYLLMARTLANREKAEQWNLGDVCPKIKDILLKNQKATGEYIPRKSNQWNYEIIGASIMDNWAVDLEKRTCSCRKWTLTGIPCKHAIAAIWANREDTLDYVHDSYKVETYRKIYKNAIFSMNGLQIWPKSNKHPLLPPRSLTSTKRRKKEEKKS</sequence>
<keyword evidence="2 4" id="KW-0863">Zinc-finger</keyword>
<dbReference type="SMART" id="SM00575">
    <property type="entry name" value="ZnF_PMZ"/>
    <property type="match status" value="1"/>
</dbReference>
<accession>A0A9J5VZS3</accession>
<keyword evidence="3" id="KW-0862">Zinc</keyword>
<evidence type="ECO:0000256" key="2">
    <source>
        <dbReference type="ARBA" id="ARBA00022771"/>
    </source>
</evidence>
<reference evidence="7" key="1">
    <citation type="submission" date="2020-09" db="EMBL/GenBank/DDBJ databases">
        <title>De no assembly of potato wild relative species, Solanum commersonii.</title>
        <authorList>
            <person name="Cho K."/>
        </authorList>
    </citation>
    <scope>NUCLEOTIDE SEQUENCE</scope>
    <source>
        <strain evidence="7">LZ3.2</strain>
        <tissue evidence="7">Leaf</tissue>
    </source>
</reference>
<name>A0A9J5VZS3_SOLCO</name>
<proteinExistence type="predicted"/>
<evidence type="ECO:0000256" key="4">
    <source>
        <dbReference type="PROSITE-ProRule" id="PRU00325"/>
    </source>
</evidence>
<dbReference type="OrthoDB" id="1164070at2759"/>
<dbReference type="InterPro" id="IPR006564">
    <property type="entry name" value="Znf_PMZ"/>
</dbReference>
<dbReference type="PANTHER" id="PTHR31973:SF191">
    <property type="entry name" value="OS05G0489400 PROTEIN"/>
    <property type="match status" value="1"/>
</dbReference>
<evidence type="ECO:0000256" key="3">
    <source>
        <dbReference type="ARBA" id="ARBA00022833"/>
    </source>
</evidence>
<dbReference type="Pfam" id="PF04434">
    <property type="entry name" value="SWIM"/>
    <property type="match status" value="1"/>
</dbReference>
<evidence type="ECO:0000313" key="7">
    <source>
        <dbReference type="EMBL" id="KAG5568642.1"/>
    </source>
</evidence>
<dbReference type="InterPro" id="IPR007527">
    <property type="entry name" value="Znf_SWIM"/>
</dbReference>
<protein>
    <recommendedName>
        <fullName evidence="6">SWIM-type domain-containing protein</fullName>
    </recommendedName>
</protein>
<feature type="domain" description="SWIM-type" evidence="6">
    <location>
        <begin position="253"/>
        <end position="285"/>
    </location>
</feature>
<dbReference type="AlphaFoldDB" id="A0A9J5VZS3"/>
<gene>
    <name evidence="7" type="ORF">H5410_064342</name>
</gene>
<feature type="non-terminal residue" evidence="7">
    <location>
        <position position="1"/>
    </location>
</feature>
<evidence type="ECO:0000313" key="8">
    <source>
        <dbReference type="Proteomes" id="UP000824120"/>
    </source>
</evidence>
<keyword evidence="1" id="KW-0479">Metal-binding</keyword>
<organism evidence="7 8">
    <name type="scientific">Solanum commersonii</name>
    <name type="common">Commerson's wild potato</name>
    <name type="synonym">Commerson's nightshade</name>
    <dbReference type="NCBI Taxonomy" id="4109"/>
    <lineage>
        <taxon>Eukaryota</taxon>
        <taxon>Viridiplantae</taxon>
        <taxon>Streptophyta</taxon>
        <taxon>Embryophyta</taxon>
        <taxon>Tracheophyta</taxon>
        <taxon>Spermatophyta</taxon>
        <taxon>Magnoliopsida</taxon>
        <taxon>eudicotyledons</taxon>
        <taxon>Gunneridae</taxon>
        <taxon>Pentapetalae</taxon>
        <taxon>asterids</taxon>
        <taxon>lamiids</taxon>
        <taxon>Solanales</taxon>
        <taxon>Solanaceae</taxon>
        <taxon>Solanoideae</taxon>
        <taxon>Solaneae</taxon>
        <taxon>Solanum</taxon>
    </lineage>
</organism>